<accession>B4LLB8</accession>
<dbReference type="InterPro" id="IPR045857">
    <property type="entry name" value="O16G_dom_2"/>
</dbReference>
<dbReference type="SUPFAM" id="SSF51445">
    <property type="entry name" value="(Trans)glycosidases"/>
    <property type="match status" value="1"/>
</dbReference>
<feature type="chain" id="PRO_5002812783" description="alpha-glucosidase" evidence="7">
    <location>
        <begin position="24"/>
        <end position="602"/>
    </location>
</feature>
<evidence type="ECO:0000259" key="8">
    <source>
        <dbReference type="SMART" id="SM00642"/>
    </source>
</evidence>
<dbReference type="PANTHER" id="PTHR10357">
    <property type="entry name" value="ALPHA-AMYLASE FAMILY MEMBER"/>
    <property type="match status" value="1"/>
</dbReference>
<evidence type="ECO:0000256" key="2">
    <source>
        <dbReference type="ARBA" id="ARBA00008061"/>
    </source>
</evidence>
<evidence type="ECO:0000256" key="7">
    <source>
        <dbReference type="SAM" id="SignalP"/>
    </source>
</evidence>
<dbReference type="eggNOG" id="KOG0471">
    <property type="taxonomic scope" value="Eukaryota"/>
</dbReference>
<keyword evidence="5" id="KW-0325">Glycoprotein</keyword>
<evidence type="ECO:0000256" key="1">
    <source>
        <dbReference type="ARBA" id="ARBA00001657"/>
    </source>
</evidence>
<dbReference type="GO" id="GO:0005975">
    <property type="term" value="P:carbohydrate metabolic process"/>
    <property type="evidence" value="ECO:0007669"/>
    <property type="project" value="InterPro"/>
</dbReference>
<dbReference type="InterPro" id="IPR017853">
    <property type="entry name" value="GH"/>
</dbReference>
<keyword evidence="10" id="KW-1185">Reference proteome</keyword>
<name>B4LLB8_DROVI</name>
<dbReference type="CDD" id="cd11328">
    <property type="entry name" value="AmyAc_maltase"/>
    <property type="match status" value="1"/>
</dbReference>
<dbReference type="STRING" id="7244.B4LLB8"/>
<dbReference type="PhylomeDB" id="B4LLB8"/>
<dbReference type="FunFam" id="3.90.400.10:FF:000001">
    <property type="entry name" value="Maltase A3, isoform A"/>
    <property type="match status" value="1"/>
</dbReference>
<keyword evidence="6" id="KW-0326">Glycosidase</keyword>
<dbReference type="GO" id="GO:0004558">
    <property type="term" value="F:alpha-1,4-glucosidase activity"/>
    <property type="evidence" value="ECO:0007669"/>
    <property type="project" value="UniProtKB-EC"/>
</dbReference>
<gene>
    <name evidence="9" type="primary">Dvir\Mal-A6</name>
    <name evidence="9" type="ORF">Dvir_GJ21716</name>
</gene>
<dbReference type="SMART" id="SM00642">
    <property type="entry name" value="Aamy"/>
    <property type="match status" value="1"/>
</dbReference>
<sequence length="602" mass="67669">MAHLFKLLVTLLCLGLQCGLSQAAAVDLESVSSSSSSSEATRDWWQVAQFYQIYPRSFKDSNGDGIGDLQGIISKLDYLKDLGVTATWLSPIYTSPMADFGYDIADFFDIQAEYGTLTDFDELIAAANERGLKIILDFVPNHSSDENVWFQKSVRREKGYEDYYVWHDGYLNATTGQREPPSNWLQAFRGSAWEWNEQRGQYYLHQFAVKQPDLNYRNPAVVAQMKRVLTYWLDRGVAGFRIDAVPWCFEVVPDAQGRYPDEPLSGYTDDPDDSSYLKHIYTQDLPETVDMVYQWRQLLDDYKRIHGGDTRVLMVETYSGLDYVMQFYGNRTTKGAQIPFNFQFIVGGQGDKNNTQLNAVGFVKIINSWLTQMPAGQTANWVMGNHDQRRVGSRYGEDRIDLMNMLQMFLPGVSITYQGEELGMTDLDISWEDTRDPAACNSNENIYEQFTRDPARTPFQWSSEQNAGFSSNSTTWLPINPNYVTVNVETESAADSSHLKLYKLLVQLRQSKTLQYGATRYAAVNDNVVAIKRSLSGQPTYVLVANVLGTSVSGVDVASALYASGSYKITLLNPQAQAVVGASVTLNSLSLPPYAALIVESV</sequence>
<keyword evidence="4 7" id="KW-0732">Signal</keyword>
<protein>
    <recommendedName>
        <fullName evidence="3">alpha-glucosidase</fullName>
        <ecNumber evidence="3">3.2.1.20</ecNumber>
    </recommendedName>
</protein>
<dbReference type="InParanoid" id="B4LLB8"/>
<comment type="similarity">
    <text evidence="2">Belongs to the glycosyl hydrolase 13 family.</text>
</comment>
<reference evidence="9 10" key="1">
    <citation type="journal article" date="2007" name="Nature">
        <title>Evolution of genes and genomes on the Drosophila phylogeny.</title>
        <authorList>
            <consortium name="Drosophila 12 Genomes Consortium"/>
            <person name="Clark A.G."/>
            <person name="Eisen M.B."/>
            <person name="Smith D.R."/>
            <person name="Bergman C.M."/>
            <person name="Oliver B."/>
            <person name="Markow T.A."/>
            <person name="Kaufman T.C."/>
            <person name="Kellis M."/>
            <person name="Gelbart W."/>
            <person name="Iyer V.N."/>
            <person name="Pollard D.A."/>
            <person name="Sackton T.B."/>
            <person name="Larracuente A.M."/>
            <person name="Singh N.D."/>
            <person name="Abad J.P."/>
            <person name="Abt D.N."/>
            <person name="Adryan B."/>
            <person name="Aguade M."/>
            <person name="Akashi H."/>
            <person name="Anderson W.W."/>
            <person name="Aquadro C.F."/>
            <person name="Ardell D.H."/>
            <person name="Arguello R."/>
            <person name="Artieri C.G."/>
            <person name="Barbash D.A."/>
            <person name="Barker D."/>
            <person name="Barsanti P."/>
            <person name="Batterham P."/>
            <person name="Batzoglou S."/>
            <person name="Begun D."/>
            <person name="Bhutkar A."/>
            <person name="Blanco E."/>
            <person name="Bosak S.A."/>
            <person name="Bradley R.K."/>
            <person name="Brand A.D."/>
            <person name="Brent M.R."/>
            <person name="Brooks A.N."/>
            <person name="Brown R.H."/>
            <person name="Butlin R.K."/>
            <person name="Caggese C."/>
            <person name="Calvi B.R."/>
            <person name="Bernardo de Carvalho A."/>
            <person name="Caspi A."/>
            <person name="Castrezana S."/>
            <person name="Celniker S.E."/>
            <person name="Chang J.L."/>
            <person name="Chapple C."/>
            <person name="Chatterji S."/>
            <person name="Chinwalla A."/>
            <person name="Civetta A."/>
            <person name="Clifton S.W."/>
            <person name="Comeron J.M."/>
            <person name="Costello J.C."/>
            <person name="Coyne J.A."/>
            <person name="Daub J."/>
            <person name="David R.G."/>
            <person name="Delcher A.L."/>
            <person name="Delehaunty K."/>
            <person name="Do C.B."/>
            <person name="Ebling H."/>
            <person name="Edwards K."/>
            <person name="Eickbush T."/>
            <person name="Evans J.D."/>
            <person name="Filipski A."/>
            <person name="Findeiss S."/>
            <person name="Freyhult E."/>
            <person name="Fulton L."/>
            <person name="Fulton R."/>
            <person name="Garcia A.C."/>
            <person name="Gardiner A."/>
            <person name="Garfield D.A."/>
            <person name="Garvin B.E."/>
            <person name="Gibson G."/>
            <person name="Gilbert D."/>
            <person name="Gnerre S."/>
            <person name="Godfrey J."/>
            <person name="Good R."/>
            <person name="Gotea V."/>
            <person name="Gravely B."/>
            <person name="Greenberg A.J."/>
            <person name="Griffiths-Jones S."/>
            <person name="Gross S."/>
            <person name="Guigo R."/>
            <person name="Gustafson E.A."/>
            <person name="Haerty W."/>
            <person name="Hahn M.W."/>
            <person name="Halligan D.L."/>
            <person name="Halpern A.L."/>
            <person name="Halter G.M."/>
            <person name="Han M.V."/>
            <person name="Heger A."/>
            <person name="Hillier L."/>
            <person name="Hinrichs A.S."/>
            <person name="Holmes I."/>
            <person name="Hoskins R.A."/>
            <person name="Hubisz M.J."/>
            <person name="Hultmark D."/>
            <person name="Huntley M.A."/>
            <person name="Jaffe D.B."/>
            <person name="Jagadeeshan S."/>
            <person name="Jeck W.R."/>
            <person name="Johnson J."/>
            <person name="Jones C.D."/>
            <person name="Jordan W.C."/>
            <person name="Karpen G.H."/>
            <person name="Kataoka E."/>
            <person name="Keightley P.D."/>
            <person name="Kheradpour P."/>
            <person name="Kirkness E.F."/>
            <person name="Koerich L.B."/>
            <person name="Kristiansen K."/>
            <person name="Kudrna D."/>
            <person name="Kulathinal R.J."/>
            <person name="Kumar S."/>
            <person name="Kwok R."/>
            <person name="Lander E."/>
            <person name="Langley C.H."/>
            <person name="Lapoint R."/>
            <person name="Lazzaro B.P."/>
            <person name="Lee S.J."/>
            <person name="Levesque L."/>
            <person name="Li R."/>
            <person name="Lin C.F."/>
            <person name="Lin M.F."/>
            <person name="Lindblad-Toh K."/>
            <person name="Llopart A."/>
            <person name="Long M."/>
            <person name="Low L."/>
            <person name="Lozovsky E."/>
            <person name="Lu J."/>
            <person name="Luo M."/>
            <person name="Machado C.A."/>
            <person name="Makalowski W."/>
            <person name="Marzo M."/>
            <person name="Matsuda M."/>
            <person name="Matzkin L."/>
            <person name="McAllister B."/>
            <person name="McBride C.S."/>
            <person name="McKernan B."/>
            <person name="McKernan K."/>
            <person name="Mendez-Lago M."/>
            <person name="Minx P."/>
            <person name="Mollenhauer M.U."/>
            <person name="Montooth K."/>
            <person name="Mount S.M."/>
            <person name="Mu X."/>
            <person name="Myers E."/>
            <person name="Negre B."/>
            <person name="Newfeld S."/>
            <person name="Nielsen R."/>
            <person name="Noor M.A."/>
            <person name="O'Grady P."/>
            <person name="Pachter L."/>
            <person name="Papaceit M."/>
            <person name="Parisi M.J."/>
            <person name="Parisi M."/>
            <person name="Parts L."/>
            <person name="Pedersen J.S."/>
            <person name="Pesole G."/>
            <person name="Phillippy A.M."/>
            <person name="Ponting C.P."/>
            <person name="Pop M."/>
            <person name="Porcelli D."/>
            <person name="Powell J.R."/>
            <person name="Prohaska S."/>
            <person name="Pruitt K."/>
            <person name="Puig M."/>
            <person name="Quesneville H."/>
            <person name="Ram K.R."/>
            <person name="Rand D."/>
            <person name="Rasmussen M.D."/>
            <person name="Reed L.K."/>
            <person name="Reenan R."/>
            <person name="Reily A."/>
            <person name="Remington K.A."/>
            <person name="Rieger T.T."/>
            <person name="Ritchie M.G."/>
            <person name="Robin C."/>
            <person name="Rogers Y.H."/>
            <person name="Rohde C."/>
            <person name="Rozas J."/>
            <person name="Rubenfield M.J."/>
            <person name="Ruiz A."/>
            <person name="Russo S."/>
            <person name="Salzberg S.L."/>
            <person name="Sanchez-Gracia A."/>
            <person name="Saranga D.J."/>
            <person name="Sato H."/>
            <person name="Schaeffer S.W."/>
            <person name="Schatz M.C."/>
            <person name="Schlenke T."/>
            <person name="Schwartz R."/>
            <person name="Segarra C."/>
            <person name="Singh R.S."/>
            <person name="Sirot L."/>
            <person name="Sirota M."/>
            <person name="Sisneros N.B."/>
            <person name="Smith C.D."/>
            <person name="Smith T.F."/>
            <person name="Spieth J."/>
            <person name="Stage D.E."/>
            <person name="Stark A."/>
            <person name="Stephan W."/>
            <person name="Strausberg R.L."/>
            <person name="Strempel S."/>
            <person name="Sturgill D."/>
            <person name="Sutton G."/>
            <person name="Sutton G.G."/>
            <person name="Tao W."/>
            <person name="Teichmann S."/>
            <person name="Tobari Y.N."/>
            <person name="Tomimura Y."/>
            <person name="Tsolas J.M."/>
            <person name="Valente V.L."/>
            <person name="Venter E."/>
            <person name="Venter J.C."/>
            <person name="Vicario S."/>
            <person name="Vieira F.G."/>
            <person name="Vilella A.J."/>
            <person name="Villasante A."/>
            <person name="Walenz B."/>
            <person name="Wang J."/>
            <person name="Wasserman M."/>
            <person name="Watts T."/>
            <person name="Wilson D."/>
            <person name="Wilson R.K."/>
            <person name="Wing R.A."/>
            <person name="Wolfner M.F."/>
            <person name="Wong A."/>
            <person name="Wong G.K."/>
            <person name="Wu C.I."/>
            <person name="Wu G."/>
            <person name="Yamamoto D."/>
            <person name="Yang H.P."/>
            <person name="Yang S.P."/>
            <person name="Yorke J.A."/>
            <person name="Yoshida K."/>
            <person name="Zdobnov E."/>
            <person name="Zhang P."/>
            <person name="Zhang Y."/>
            <person name="Zimin A.V."/>
            <person name="Baldwin J."/>
            <person name="Abdouelleil A."/>
            <person name="Abdulkadir J."/>
            <person name="Abebe A."/>
            <person name="Abera B."/>
            <person name="Abreu J."/>
            <person name="Acer S.C."/>
            <person name="Aftuck L."/>
            <person name="Alexander A."/>
            <person name="An P."/>
            <person name="Anderson E."/>
            <person name="Anderson S."/>
            <person name="Arachi H."/>
            <person name="Azer M."/>
            <person name="Bachantsang P."/>
            <person name="Barry A."/>
            <person name="Bayul T."/>
            <person name="Berlin A."/>
            <person name="Bessette D."/>
            <person name="Bloom T."/>
            <person name="Blye J."/>
            <person name="Boguslavskiy L."/>
            <person name="Bonnet C."/>
            <person name="Boukhgalter B."/>
            <person name="Bourzgui I."/>
            <person name="Brown A."/>
            <person name="Cahill P."/>
            <person name="Channer S."/>
            <person name="Cheshatsang Y."/>
            <person name="Chuda L."/>
            <person name="Citroen M."/>
            <person name="Collymore A."/>
            <person name="Cooke P."/>
            <person name="Costello M."/>
            <person name="D'Aco K."/>
            <person name="Daza R."/>
            <person name="De Haan G."/>
            <person name="DeGray S."/>
            <person name="DeMaso C."/>
            <person name="Dhargay N."/>
            <person name="Dooley K."/>
            <person name="Dooley E."/>
            <person name="Doricent M."/>
            <person name="Dorje P."/>
            <person name="Dorjee K."/>
            <person name="Dupes A."/>
            <person name="Elong R."/>
            <person name="Falk J."/>
            <person name="Farina A."/>
            <person name="Faro S."/>
            <person name="Ferguson D."/>
            <person name="Fisher S."/>
            <person name="Foley C.D."/>
            <person name="Franke A."/>
            <person name="Friedrich D."/>
            <person name="Gadbois L."/>
            <person name="Gearin G."/>
            <person name="Gearin C.R."/>
            <person name="Giannoukos G."/>
            <person name="Goode T."/>
            <person name="Graham J."/>
            <person name="Grandbois E."/>
            <person name="Grewal S."/>
            <person name="Gyaltsen K."/>
            <person name="Hafez N."/>
            <person name="Hagos B."/>
            <person name="Hall J."/>
            <person name="Henson C."/>
            <person name="Hollinger A."/>
            <person name="Honan T."/>
            <person name="Huard M.D."/>
            <person name="Hughes L."/>
            <person name="Hurhula B."/>
            <person name="Husby M.E."/>
            <person name="Kamat A."/>
            <person name="Kanga B."/>
            <person name="Kashin S."/>
            <person name="Khazanovich D."/>
            <person name="Kisner P."/>
            <person name="Lance K."/>
            <person name="Lara M."/>
            <person name="Lee W."/>
            <person name="Lennon N."/>
            <person name="Letendre F."/>
            <person name="LeVine R."/>
            <person name="Lipovsky A."/>
            <person name="Liu X."/>
            <person name="Liu J."/>
            <person name="Liu S."/>
            <person name="Lokyitsang T."/>
            <person name="Lokyitsang Y."/>
            <person name="Lubonja R."/>
            <person name="Lui A."/>
            <person name="MacDonald P."/>
            <person name="Magnisalis V."/>
            <person name="Maru K."/>
            <person name="Matthews C."/>
            <person name="McCusker W."/>
            <person name="McDonough S."/>
            <person name="Mehta T."/>
            <person name="Meldrim J."/>
            <person name="Meneus L."/>
            <person name="Mihai O."/>
            <person name="Mihalev A."/>
            <person name="Mihova T."/>
            <person name="Mittelman R."/>
            <person name="Mlenga V."/>
            <person name="Montmayeur A."/>
            <person name="Mulrain L."/>
            <person name="Navidi A."/>
            <person name="Naylor J."/>
            <person name="Negash T."/>
            <person name="Nguyen T."/>
            <person name="Nguyen N."/>
            <person name="Nicol R."/>
            <person name="Norbu C."/>
            <person name="Norbu N."/>
            <person name="Novod N."/>
            <person name="O'Neill B."/>
            <person name="Osman S."/>
            <person name="Markiewicz E."/>
            <person name="Oyono O.L."/>
            <person name="Patti C."/>
            <person name="Phunkhang P."/>
            <person name="Pierre F."/>
            <person name="Priest M."/>
            <person name="Raghuraman S."/>
            <person name="Rege F."/>
            <person name="Reyes R."/>
            <person name="Rise C."/>
            <person name="Rogov P."/>
            <person name="Ross K."/>
            <person name="Ryan E."/>
            <person name="Settipalli S."/>
            <person name="Shea T."/>
            <person name="Sherpa N."/>
            <person name="Shi L."/>
            <person name="Shih D."/>
            <person name="Sparrow T."/>
            <person name="Spaulding J."/>
            <person name="Stalker J."/>
            <person name="Stange-Thomann N."/>
            <person name="Stavropoulos S."/>
            <person name="Stone C."/>
            <person name="Strader C."/>
            <person name="Tesfaye S."/>
            <person name="Thomson T."/>
            <person name="Thoulutsang Y."/>
            <person name="Thoulutsang D."/>
            <person name="Topham K."/>
            <person name="Topping I."/>
            <person name="Tsamla T."/>
            <person name="Vassiliev H."/>
            <person name="Vo A."/>
            <person name="Wangchuk T."/>
            <person name="Wangdi T."/>
            <person name="Weiand M."/>
            <person name="Wilkinson J."/>
            <person name="Wilson A."/>
            <person name="Yadav S."/>
            <person name="Young G."/>
            <person name="Yu Q."/>
            <person name="Zembek L."/>
            <person name="Zhong D."/>
            <person name="Zimmer A."/>
            <person name="Zwirko Z."/>
            <person name="Jaffe D.B."/>
            <person name="Alvarez P."/>
            <person name="Brockman W."/>
            <person name="Butler J."/>
            <person name="Chin C."/>
            <person name="Gnerre S."/>
            <person name="Grabherr M."/>
            <person name="Kleber M."/>
            <person name="Mauceli E."/>
            <person name="MacCallum I."/>
        </authorList>
    </citation>
    <scope>NUCLEOTIDE SEQUENCE [LARGE SCALE GENOMIC DNA]</scope>
    <source>
        <strain evidence="10">Tucson 15010-1051.87</strain>
    </source>
</reference>
<dbReference type="AlphaFoldDB" id="B4LLB8"/>
<dbReference type="Gene3D" id="3.90.400.10">
    <property type="entry name" value="Oligo-1,6-glucosidase, Domain 2"/>
    <property type="match status" value="1"/>
</dbReference>
<dbReference type="Gene3D" id="3.20.20.80">
    <property type="entry name" value="Glycosidases"/>
    <property type="match status" value="1"/>
</dbReference>
<dbReference type="InterPro" id="IPR006047">
    <property type="entry name" value="GH13_cat_dom"/>
</dbReference>
<organism evidence="9 10">
    <name type="scientific">Drosophila virilis</name>
    <name type="common">Fruit fly</name>
    <dbReference type="NCBI Taxonomy" id="7244"/>
    <lineage>
        <taxon>Eukaryota</taxon>
        <taxon>Metazoa</taxon>
        <taxon>Ecdysozoa</taxon>
        <taxon>Arthropoda</taxon>
        <taxon>Hexapoda</taxon>
        <taxon>Insecta</taxon>
        <taxon>Pterygota</taxon>
        <taxon>Neoptera</taxon>
        <taxon>Endopterygota</taxon>
        <taxon>Diptera</taxon>
        <taxon>Brachycera</taxon>
        <taxon>Muscomorpha</taxon>
        <taxon>Ephydroidea</taxon>
        <taxon>Drosophilidae</taxon>
        <taxon>Drosophila</taxon>
    </lineage>
</organism>
<feature type="domain" description="Glycosyl hydrolase family 13 catalytic" evidence="8">
    <location>
        <begin position="52"/>
        <end position="456"/>
    </location>
</feature>
<evidence type="ECO:0000256" key="3">
    <source>
        <dbReference type="ARBA" id="ARBA00012741"/>
    </source>
</evidence>
<proteinExistence type="inferred from homology"/>
<dbReference type="SMR" id="B4LLB8"/>
<dbReference type="Proteomes" id="UP000008792">
    <property type="component" value="Unassembled WGS sequence"/>
</dbReference>
<feature type="signal peptide" evidence="7">
    <location>
        <begin position="1"/>
        <end position="23"/>
    </location>
</feature>
<dbReference type="EMBL" id="CH940648">
    <property type="protein sequence ID" value="EDW60855.1"/>
    <property type="molecule type" value="Genomic_DNA"/>
</dbReference>
<dbReference type="OrthoDB" id="1740265at2759"/>
<dbReference type="Pfam" id="PF00128">
    <property type="entry name" value="Alpha-amylase"/>
    <property type="match status" value="1"/>
</dbReference>
<dbReference type="FunCoup" id="B4LLB8">
    <property type="interactions" value="12"/>
</dbReference>
<evidence type="ECO:0000313" key="9">
    <source>
        <dbReference type="EMBL" id="EDW60855.1"/>
    </source>
</evidence>
<evidence type="ECO:0000256" key="5">
    <source>
        <dbReference type="ARBA" id="ARBA00023180"/>
    </source>
</evidence>
<dbReference type="HOGENOM" id="CLU_006462_8_3_1"/>
<evidence type="ECO:0000256" key="4">
    <source>
        <dbReference type="ARBA" id="ARBA00022729"/>
    </source>
</evidence>
<dbReference type="OMA" id="MNNHDVP"/>
<evidence type="ECO:0000256" key="6">
    <source>
        <dbReference type="ARBA" id="ARBA00023295"/>
    </source>
</evidence>
<keyword evidence="6" id="KW-0378">Hydrolase</keyword>
<dbReference type="EC" id="3.2.1.20" evidence="3"/>
<evidence type="ECO:0000313" key="10">
    <source>
        <dbReference type="Proteomes" id="UP000008792"/>
    </source>
</evidence>
<comment type="catalytic activity">
    <reaction evidence="1">
        <text>Hydrolysis of terminal, non-reducing (1-&gt;4)-linked alpha-D-glucose residues with release of alpha-D-glucose.</text>
        <dbReference type="EC" id="3.2.1.20"/>
    </reaction>
</comment>
<dbReference type="PANTHER" id="PTHR10357:SF234">
    <property type="entry name" value="MALTASE A2-RELATED"/>
    <property type="match status" value="1"/>
</dbReference>
<dbReference type="KEGG" id="dvi:6624846"/>